<evidence type="ECO:0000313" key="2">
    <source>
        <dbReference type="EMBL" id="GJS70290.1"/>
    </source>
</evidence>
<keyword evidence="3" id="KW-1185">Reference proteome</keyword>
<dbReference type="Proteomes" id="UP001151760">
    <property type="component" value="Unassembled WGS sequence"/>
</dbReference>
<proteinExistence type="predicted"/>
<gene>
    <name evidence="2" type="ORF">Tco_0703131</name>
</gene>
<dbReference type="EMBL" id="BQNB010009924">
    <property type="protein sequence ID" value="GJS70290.1"/>
    <property type="molecule type" value="Genomic_DNA"/>
</dbReference>
<name>A0ABQ4XXZ7_9ASTR</name>
<keyword evidence="1" id="KW-0472">Membrane</keyword>
<keyword evidence="1" id="KW-1133">Transmembrane helix</keyword>
<evidence type="ECO:0000256" key="1">
    <source>
        <dbReference type="SAM" id="Phobius"/>
    </source>
</evidence>
<keyword evidence="1" id="KW-0812">Transmembrane</keyword>
<reference evidence="2" key="2">
    <citation type="submission" date="2022-01" db="EMBL/GenBank/DDBJ databases">
        <authorList>
            <person name="Yamashiro T."/>
            <person name="Shiraishi A."/>
            <person name="Satake H."/>
            <person name="Nakayama K."/>
        </authorList>
    </citation>
    <scope>NUCLEOTIDE SEQUENCE</scope>
</reference>
<feature type="transmembrane region" description="Helical" evidence="1">
    <location>
        <begin position="79"/>
        <end position="103"/>
    </location>
</feature>
<organism evidence="2 3">
    <name type="scientific">Tanacetum coccineum</name>
    <dbReference type="NCBI Taxonomy" id="301880"/>
    <lineage>
        <taxon>Eukaryota</taxon>
        <taxon>Viridiplantae</taxon>
        <taxon>Streptophyta</taxon>
        <taxon>Embryophyta</taxon>
        <taxon>Tracheophyta</taxon>
        <taxon>Spermatophyta</taxon>
        <taxon>Magnoliopsida</taxon>
        <taxon>eudicotyledons</taxon>
        <taxon>Gunneridae</taxon>
        <taxon>Pentapetalae</taxon>
        <taxon>asterids</taxon>
        <taxon>campanulids</taxon>
        <taxon>Asterales</taxon>
        <taxon>Asteraceae</taxon>
        <taxon>Asteroideae</taxon>
        <taxon>Anthemideae</taxon>
        <taxon>Anthemidinae</taxon>
        <taxon>Tanacetum</taxon>
    </lineage>
</organism>
<comment type="caution">
    <text evidence="2">The sequence shown here is derived from an EMBL/GenBank/DDBJ whole genome shotgun (WGS) entry which is preliminary data.</text>
</comment>
<evidence type="ECO:0000313" key="3">
    <source>
        <dbReference type="Proteomes" id="UP001151760"/>
    </source>
</evidence>
<protein>
    <submittedName>
        <fullName evidence="2">Uncharacterized protein</fullName>
    </submittedName>
</protein>
<reference evidence="2" key="1">
    <citation type="journal article" date="2022" name="Int. J. Mol. Sci.">
        <title>Draft Genome of Tanacetum Coccineum: Genomic Comparison of Closely Related Tanacetum-Family Plants.</title>
        <authorList>
            <person name="Yamashiro T."/>
            <person name="Shiraishi A."/>
            <person name="Nakayama K."/>
            <person name="Satake H."/>
        </authorList>
    </citation>
    <scope>NUCLEOTIDE SEQUENCE</scope>
</reference>
<sequence length="197" mass="21369">MSKYSTSCTLGSGSSLWELSSLGIISITITSLSSSLVQTSSALGDEGTNPSDSKSGFNLRTFLVMNAIDGSGGMEESKWFSRLFLVLHHVSCGFVVTGITLLLGMDRDGVDRTVSPRLFFSGLKVYQLPPASSDINCQEFYGPSWWKELSKESGSKILPCGDGSCWKAFKPIASLIPKGKLKSVNDTLTTELERYKE</sequence>
<accession>A0ABQ4XXZ7</accession>